<sequence length="506" mass="53413">MKKNKVQFRVIHEAMVVAGRSVGPPPLPAKPQVQTDNDGEYTAFSVSAAKAFFEAAKKPEVRQAAVAAAKNPFVRSVAKSAAQNPETRSQLIAALEKQYGAKSPEHKPSPPAKSRHEDAAPPPPPPPHRGAASMHSMTSSAHSMTSSASSYSSTPSASYASSADYSKPLPATPSTSSAHYQQAPPISHAPSNGIAYPSLINELQALQMNSPGAKKHPPARPPPVSPTKDSGSHKPIRPPPPIPPTSRNIPAVSPTQPHAIVKFSFTGSQSDELSCAAGDVVVLKRDVDEQWIYGMNSRTGANGIIPLSFLDIRVPLTSGFSATATGTIATAIYDYQSNTPGDLSFRVNDQITATERVGPDWLRGRLHGREGIFPANFVSCPGIAGLPMSQPAVQAAPLEKMTAAYDYSSGVSGDLEFKAGDTIEVIAHLDQDWIRGRVNGQEGLAPMSFLAPYGTPVKSPKTRGLAAISALGGSGRDVHAVFTGLHGKSSANGCVRLTREQRTHLE</sequence>
<evidence type="ECO:0000259" key="4">
    <source>
        <dbReference type="PROSITE" id="PS50002"/>
    </source>
</evidence>
<proteinExistence type="predicted"/>
<evidence type="ECO:0000313" key="5">
    <source>
        <dbReference type="EMBL" id="EYC06646.1"/>
    </source>
</evidence>
<protein>
    <recommendedName>
        <fullName evidence="4">SH3 domain-containing protein</fullName>
    </recommendedName>
</protein>
<dbReference type="Proteomes" id="UP000024635">
    <property type="component" value="Unassembled WGS sequence"/>
</dbReference>
<dbReference type="PANTHER" id="PTHR14167">
    <property type="entry name" value="SH3 DOMAIN-CONTAINING"/>
    <property type="match status" value="1"/>
</dbReference>
<dbReference type="SUPFAM" id="SSF50044">
    <property type="entry name" value="SH3-domain"/>
    <property type="match status" value="3"/>
</dbReference>
<keyword evidence="6" id="KW-1185">Reference proteome</keyword>
<dbReference type="OrthoDB" id="27823at2759"/>
<keyword evidence="1 2" id="KW-0728">SH3 domain</keyword>
<dbReference type="PROSITE" id="PS50002">
    <property type="entry name" value="SH3"/>
    <property type="match status" value="3"/>
</dbReference>
<dbReference type="Gene3D" id="2.30.30.40">
    <property type="entry name" value="SH3 Domains"/>
    <property type="match status" value="3"/>
</dbReference>
<dbReference type="Pfam" id="PF00018">
    <property type="entry name" value="SH3_1"/>
    <property type="match status" value="3"/>
</dbReference>
<feature type="domain" description="SH3" evidence="4">
    <location>
        <begin position="324"/>
        <end position="383"/>
    </location>
</feature>
<feature type="region of interest" description="Disordered" evidence="3">
    <location>
        <begin position="210"/>
        <end position="253"/>
    </location>
</feature>
<gene>
    <name evidence="5" type="primary">Acey_s0074.g815</name>
    <name evidence="5" type="synonym">Acey-B0303.7</name>
    <name evidence="5" type="ORF">Y032_0074g815</name>
</gene>
<feature type="compositionally biased region" description="Basic and acidic residues" evidence="3">
    <location>
        <begin position="103"/>
        <end position="119"/>
    </location>
</feature>
<evidence type="ECO:0000313" key="6">
    <source>
        <dbReference type="Proteomes" id="UP000024635"/>
    </source>
</evidence>
<feature type="compositionally biased region" description="Low complexity" evidence="3">
    <location>
        <begin position="131"/>
        <end position="166"/>
    </location>
</feature>
<feature type="domain" description="SH3" evidence="4">
    <location>
        <begin position="396"/>
        <end position="455"/>
    </location>
</feature>
<evidence type="ECO:0000256" key="1">
    <source>
        <dbReference type="ARBA" id="ARBA00022443"/>
    </source>
</evidence>
<dbReference type="InterPro" id="IPR036028">
    <property type="entry name" value="SH3-like_dom_sf"/>
</dbReference>
<comment type="caution">
    <text evidence="5">The sequence shown here is derived from an EMBL/GenBank/DDBJ whole genome shotgun (WGS) entry which is preliminary data.</text>
</comment>
<dbReference type="InterPro" id="IPR001452">
    <property type="entry name" value="SH3_domain"/>
</dbReference>
<evidence type="ECO:0000256" key="2">
    <source>
        <dbReference type="PROSITE-ProRule" id="PRU00192"/>
    </source>
</evidence>
<dbReference type="SMART" id="SM00326">
    <property type="entry name" value="SH3"/>
    <property type="match status" value="3"/>
</dbReference>
<feature type="region of interest" description="Disordered" evidence="3">
    <location>
        <begin position="99"/>
        <end position="193"/>
    </location>
</feature>
<dbReference type="GO" id="GO:0007015">
    <property type="term" value="P:actin filament organization"/>
    <property type="evidence" value="ECO:0007669"/>
    <property type="project" value="TreeGrafter"/>
</dbReference>
<organism evidence="5 6">
    <name type="scientific">Ancylostoma ceylanicum</name>
    <dbReference type="NCBI Taxonomy" id="53326"/>
    <lineage>
        <taxon>Eukaryota</taxon>
        <taxon>Metazoa</taxon>
        <taxon>Ecdysozoa</taxon>
        <taxon>Nematoda</taxon>
        <taxon>Chromadorea</taxon>
        <taxon>Rhabditida</taxon>
        <taxon>Rhabditina</taxon>
        <taxon>Rhabditomorpha</taxon>
        <taxon>Strongyloidea</taxon>
        <taxon>Ancylostomatidae</taxon>
        <taxon>Ancylostomatinae</taxon>
        <taxon>Ancylostoma</taxon>
    </lineage>
</organism>
<evidence type="ECO:0000256" key="3">
    <source>
        <dbReference type="SAM" id="MobiDB-lite"/>
    </source>
</evidence>
<dbReference type="EMBL" id="JARK01001410">
    <property type="protein sequence ID" value="EYC06646.1"/>
    <property type="molecule type" value="Genomic_DNA"/>
</dbReference>
<reference evidence="6" key="1">
    <citation type="journal article" date="2015" name="Nat. Genet.">
        <title>The genome and transcriptome of the zoonotic hookworm Ancylostoma ceylanicum identify infection-specific gene families.</title>
        <authorList>
            <person name="Schwarz E.M."/>
            <person name="Hu Y."/>
            <person name="Antoshechkin I."/>
            <person name="Miller M.M."/>
            <person name="Sternberg P.W."/>
            <person name="Aroian R.V."/>
        </authorList>
    </citation>
    <scope>NUCLEOTIDE SEQUENCE</scope>
    <source>
        <strain evidence="6">HY135</strain>
    </source>
</reference>
<accession>A0A016TV75</accession>
<dbReference type="PANTHER" id="PTHR14167:SF107">
    <property type="entry name" value="PROTEIN CBG06887"/>
    <property type="match status" value="1"/>
</dbReference>
<dbReference type="CDD" id="cd00174">
    <property type="entry name" value="SH3"/>
    <property type="match status" value="1"/>
</dbReference>
<dbReference type="AlphaFoldDB" id="A0A016TV75"/>
<dbReference type="InterPro" id="IPR050384">
    <property type="entry name" value="Endophilin_SH3RF"/>
</dbReference>
<dbReference type="STRING" id="53326.A0A016TV75"/>
<dbReference type="GO" id="GO:0016477">
    <property type="term" value="P:cell migration"/>
    <property type="evidence" value="ECO:0007669"/>
    <property type="project" value="TreeGrafter"/>
</dbReference>
<feature type="domain" description="SH3" evidence="4">
    <location>
        <begin position="254"/>
        <end position="315"/>
    </location>
</feature>
<dbReference type="PRINTS" id="PR00452">
    <property type="entry name" value="SH3DOMAIN"/>
</dbReference>
<dbReference type="PRINTS" id="PR00499">
    <property type="entry name" value="P67PHOX"/>
</dbReference>
<name>A0A016TV75_9BILA</name>